<dbReference type="PANTHER" id="PTHR37299:SF1">
    <property type="entry name" value="STAGE 0 SPORULATION PROTEIN A HOMOLOG"/>
    <property type="match status" value="1"/>
</dbReference>
<dbReference type="SMART" id="SM00850">
    <property type="entry name" value="LytTR"/>
    <property type="match status" value="1"/>
</dbReference>
<evidence type="ECO:0000313" key="4">
    <source>
        <dbReference type="EMBL" id="ETN94802.1"/>
    </source>
</evidence>
<dbReference type="InterPro" id="IPR001789">
    <property type="entry name" value="Sig_transdc_resp-reg_receiver"/>
</dbReference>
<dbReference type="GO" id="GO:0000156">
    <property type="term" value="F:phosphorelay response regulator activity"/>
    <property type="evidence" value="ECO:0007669"/>
    <property type="project" value="InterPro"/>
</dbReference>
<dbReference type="InterPro" id="IPR011006">
    <property type="entry name" value="CheY-like_superfamily"/>
</dbReference>
<dbReference type="EMBL" id="AYXY01000023">
    <property type="protein sequence ID" value="ETN94802.1"/>
    <property type="molecule type" value="Genomic_DNA"/>
</dbReference>
<accession>W2UNB3</accession>
<dbReference type="AlphaFoldDB" id="W2UNB3"/>
<dbReference type="InterPro" id="IPR046947">
    <property type="entry name" value="LytR-like"/>
</dbReference>
<gene>
    <name evidence="4" type="ORF">P278_27450</name>
</gene>
<evidence type="ECO:0000256" key="1">
    <source>
        <dbReference type="PROSITE-ProRule" id="PRU00169"/>
    </source>
</evidence>
<dbReference type="Gene3D" id="2.40.50.1020">
    <property type="entry name" value="LytTr DNA-binding domain"/>
    <property type="match status" value="1"/>
</dbReference>
<dbReference type="SMART" id="SM00448">
    <property type="entry name" value="REC"/>
    <property type="match status" value="1"/>
</dbReference>
<evidence type="ECO:0000259" key="2">
    <source>
        <dbReference type="PROSITE" id="PS50110"/>
    </source>
</evidence>
<dbReference type="SUPFAM" id="SSF52172">
    <property type="entry name" value="CheY-like"/>
    <property type="match status" value="1"/>
</dbReference>
<feature type="modified residue" description="4-aspartylphosphate" evidence="1">
    <location>
        <position position="38"/>
    </location>
</feature>
<keyword evidence="5" id="KW-1185">Reference proteome</keyword>
<dbReference type="Pfam" id="PF00072">
    <property type="entry name" value="Response_reg"/>
    <property type="match status" value="1"/>
</dbReference>
<organism evidence="4 5">
    <name type="scientific">Zhouia amylolytica AD3</name>
    <dbReference type="NCBI Taxonomy" id="1286632"/>
    <lineage>
        <taxon>Bacteria</taxon>
        <taxon>Pseudomonadati</taxon>
        <taxon>Bacteroidota</taxon>
        <taxon>Flavobacteriia</taxon>
        <taxon>Flavobacteriales</taxon>
        <taxon>Flavobacteriaceae</taxon>
        <taxon>Zhouia</taxon>
    </lineage>
</organism>
<evidence type="ECO:0000259" key="3">
    <source>
        <dbReference type="PROSITE" id="PS50930"/>
    </source>
</evidence>
<dbReference type="STRING" id="376730.SAMN04487906_1458"/>
<dbReference type="PROSITE" id="PS50110">
    <property type="entry name" value="RESPONSE_REGULATORY"/>
    <property type="match status" value="1"/>
</dbReference>
<dbReference type="InterPro" id="IPR007492">
    <property type="entry name" value="LytTR_DNA-bd_dom"/>
</dbReference>
<dbReference type="GO" id="GO:0003677">
    <property type="term" value="F:DNA binding"/>
    <property type="evidence" value="ECO:0007669"/>
    <property type="project" value="InterPro"/>
</dbReference>
<sequence length="235" mass="27770">MKQILREQYPEITLHLACNLKEAALCFYKYQPELLLFDINLPDGNSFELLEDFHKNRKKGFKVIFITAHTHYAISAFKYNALDFILKPFMPKQLCETVSRVVEQIEEQQYFKKLESFFKQTAIGVNGQEKKIVLKTQEAIHVLRHKEILYLKSDNNYTEFHLVEEKSIVVAQPLKKFEENNALTGFLRVHQSYLVNLQYVKTFRKNQDCLLLDNDKKIPVSSRKRSQLLAYFNEL</sequence>
<dbReference type="PANTHER" id="PTHR37299">
    <property type="entry name" value="TRANSCRIPTIONAL REGULATOR-RELATED"/>
    <property type="match status" value="1"/>
</dbReference>
<proteinExistence type="predicted"/>
<reference evidence="4 5" key="2">
    <citation type="journal article" date="2016" name="Genome Announc.">
        <title>Draft Genome Sequence of Zhouia amylolytica AD3, Isolated from Tidal Flat Sediment.</title>
        <authorList>
            <person name="Jia B."/>
            <person name="Jin H.M."/>
            <person name="Lee H.J."/>
            <person name="Jeon C.O."/>
        </authorList>
    </citation>
    <scope>NUCLEOTIDE SEQUENCE [LARGE SCALE GENOMIC DNA]</scope>
    <source>
        <strain evidence="4 5">AD3</strain>
    </source>
</reference>
<dbReference type="Pfam" id="PF04397">
    <property type="entry name" value="LytTR"/>
    <property type="match status" value="1"/>
</dbReference>
<dbReference type="PATRIC" id="fig|1286632.3.peg.2739"/>
<dbReference type="Gene3D" id="3.40.50.2300">
    <property type="match status" value="1"/>
</dbReference>
<feature type="domain" description="HTH LytTR-type" evidence="3">
    <location>
        <begin position="132"/>
        <end position="234"/>
    </location>
</feature>
<dbReference type="Proteomes" id="UP000018850">
    <property type="component" value="Unassembled WGS sequence"/>
</dbReference>
<dbReference type="eggNOG" id="COG3279">
    <property type="taxonomic scope" value="Bacteria"/>
</dbReference>
<name>W2UNB3_9FLAO</name>
<feature type="domain" description="Response regulatory" evidence="2">
    <location>
        <begin position="1"/>
        <end position="102"/>
    </location>
</feature>
<dbReference type="PROSITE" id="PS50930">
    <property type="entry name" value="HTH_LYTTR"/>
    <property type="match status" value="1"/>
</dbReference>
<evidence type="ECO:0000313" key="5">
    <source>
        <dbReference type="Proteomes" id="UP000018850"/>
    </source>
</evidence>
<protein>
    <submittedName>
        <fullName evidence="4">Uncharacterized protein</fullName>
    </submittedName>
</protein>
<reference evidence="5" key="1">
    <citation type="submission" date="2013-11" db="EMBL/GenBank/DDBJ databases">
        <title>Draft genome sequence from a member of Zhouia, isolated tidal flat.</title>
        <authorList>
            <person name="Jin H."/>
            <person name="Jeon C.O."/>
        </authorList>
    </citation>
    <scope>NUCLEOTIDE SEQUENCE [LARGE SCALE GENOMIC DNA]</scope>
    <source>
        <strain evidence="5">AD3</strain>
    </source>
</reference>
<keyword evidence="1" id="KW-0597">Phosphoprotein</keyword>
<comment type="caution">
    <text evidence="4">The sequence shown here is derived from an EMBL/GenBank/DDBJ whole genome shotgun (WGS) entry which is preliminary data.</text>
</comment>